<dbReference type="Proteomes" id="UP001201163">
    <property type="component" value="Unassembled WGS sequence"/>
</dbReference>
<keyword evidence="4 10" id="KW-1133">Transmembrane helix</keyword>
<evidence type="ECO:0000256" key="2">
    <source>
        <dbReference type="ARBA" id="ARBA00022679"/>
    </source>
</evidence>
<evidence type="ECO:0000256" key="3">
    <source>
        <dbReference type="ARBA" id="ARBA00022692"/>
    </source>
</evidence>
<feature type="transmembrane region" description="Helical" evidence="10">
    <location>
        <begin position="21"/>
        <end position="48"/>
    </location>
</feature>
<sequence length="374" mass="41400">MQQHQSASNRHTFSVTRILESGIQVLVVSIIGFGCYVSFLEIGVGWLVHHERRHITAGVYMMAVGTLFPSLAVVYLHTCSGRTTHSVPAYTAPHPETITEPFECRSDGSLDFCSRENCQMRWKPPGTHHCSTCGVCRLGFDHHCPWLGNCVTTGRMKAFLTLLAVTLPILPVLKGHVVAALAVSHADTWITDVWWDRPYSWILCGGPPGRWVVGTLLGFRVLRERRVPEPWLSGSVIAQPHARIVILVGAAALLWIFSVSMTVAVARDVTRGLTTLDSIRVRVPRRGNPARTTTGRFVCIPYSCNQISLANASAIHTTSGAQWNSPGSRNSHLVYPVLTGERVYDLGWRAKLAVYKWPKMNPAMIQRMLSSEGL</sequence>
<evidence type="ECO:0000256" key="6">
    <source>
        <dbReference type="ARBA" id="ARBA00023139"/>
    </source>
</evidence>
<proteinExistence type="inferred from homology"/>
<comment type="catalytic activity">
    <reaction evidence="9 10">
        <text>L-cysteinyl-[protein] + hexadecanoyl-CoA = S-hexadecanoyl-L-cysteinyl-[protein] + CoA</text>
        <dbReference type="Rhea" id="RHEA:36683"/>
        <dbReference type="Rhea" id="RHEA-COMP:10131"/>
        <dbReference type="Rhea" id="RHEA-COMP:11032"/>
        <dbReference type="ChEBI" id="CHEBI:29950"/>
        <dbReference type="ChEBI" id="CHEBI:57287"/>
        <dbReference type="ChEBI" id="CHEBI:57379"/>
        <dbReference type="ChEBI" id="CHEBI:74151"/>
        <dbReference type="EC" id="2.3.1.225"/>
    </reaction>
</comment>
<dbReference type="GO" id="GO:0019706">
    <property type="term" value="F:protein-cysteine S-palmitoyltransferase activity"/>
    <property type="evidence" value="ECO:0007669"/>
    <property type="project" value="UniProtKB-EC"/>
</dbReference>
<evidence type="ECO:0000256" key="10">
    <source>
        <dbReference type="RuleBase" id="RU079119"/>
    </source>
</evidence>
<dbReference type="Pfam" id="PF01529">
    <property type="entry name" value="DHHC"/>
    <property type="match status" value="1"/>
</dbReference>
<dbReference type="EC" id="2.3.1.225" evidence="10"/>
<evidence type="ECO:0000256" key="7">
    <source>
        <dbReference type="ARBA" id="ARBA00023288"/>
    </source>
</evidence>
<keyword evidence="13" id="KW-1185">Reference proteome</keyword>
<name>A0AAD4Q9M2_9AGAM</name>
<reference evidence="12" key="1">
    <citation type="submission" date="2022-01" db="EMBL/GenBank/DDBJ databases">
        <title>Comparative genomics reveals a dynamic genome evolution in the ectomycorrhizal milk-cap (Lactarius) mushrooms.</title>
        <authorList>
            <consortium name="DOE Joint Genome Institute"/>
            <person name="Lebreton A."/>
            <person name="Tang N."/>
            <person name="Kuo A."/>
            <person name="LaButti K."/>
            <person name="Drula E."/>
            <person name="Barry K."/>
            <person name="Clum A."/>
            <person name="Lipzen A."/>
            <person name="Mousain D."/>
            <person name="Ng V."/>
            <person name="Wang R."/>
            <person name="Wang X."/>
            <person name="Dai Y."/>
            <person name="Henrissat B."/>
            <person name="Grigoriev I.V."/>
            <person name="Guerin-Laguette A."/>
            <person name="Yu F."/>
            <person name="Martin F.M."/>
        </authorList>
    </citation>
    <scope>NUCLEOTIDE SEQUENCE</scope>
    <source>
        <strain evidence="12">QP</strain>
    </source>
</reference>
<dbReference type="InterPro" id="IPR001594">
    <property type="entry name" value="Palmitoyltrfase_DHHC"/>
</dbReference>
<keyword evidence="6" id="KW-0564">Palmitate</keyword>
<dbReference type="GO" id="GO:0016020">
    <property type="term" value="C:membrane"/>
    <property type="evidence" value="ECO:0007669"/>
    <property type="project" value="UniProtKB-SubCell"/>
</dbReference>
<comment type="caution">
    <text evidence="12">The sequence shown here is derived from an EMBL/GenBank/DDBJ whole genome shotgun (WGS) entry which is preliminary data.</text>
</comment>
<keyword evidence="2 10" id="KW-0808">Transferase</keyword>
<dbReference type="PROSITE" id="PS50216">
    <property type="entry name" value="DHHC"/>
    <property type="match status" value="1"/>
</dbReference>
<keyword evidence="8 10" id="KW-0012">Acyltransferase</keyword>
<keyword evidence="5 10" id="KW-0472">Membrane</keyword>
<comment type="domain">
    <text evidence="10">The DHHC domain is required for palmitoyltransferase activity.</text>
</comment>
<gene>
    <name evidence="12" type="ORF">EDB92DRAFT_1891317</name>
</gene>
<dbReference type="GO" id="GO:0006612">
    <property type="term" value="P:protein targeting to membrane"/>
    <property type="evidence" value="ECO:0007669"/>
    <property type="project" value="TreeGrafter"/>
</dbReference>
<evidence type="ECO:0000256" key="9">
    <source>
        <dbReference type="ARBA" id="ARBA00048048"/>
    </source>
</evidence>
<keyword evidence="3 10" id="KW-0812">Transmembrane</keyword>
<evidence type="ECO:0000313" key="12">
    <source>
        <dbReference type="EMBL" id="KAH8983289.1"/>
    </source>
</evidence>
<evidence type="ECO:0000256" key="4">
    <source>
        <dbReference type="ARBA" id="ARBA00022989"/>
    </source>
</evidence>
<feature type="domain" description="Palmitoyltransferase DHHC" evidence="11">
    <location>
        <begin position="117"/>
        <end position="277"/>
    </location>
</feature>
<feature type="transmembrane region" description="Helical" evidence="10">
    <location>
        <begin position="158"/>
        <end position="179"/>
    </location>
</feature>
<dbReference type="GO" id="GO:0005783">
    <property type="term" value="C:endoplasmic reticulum"/>
    <property type="evidence" value="ECO:0007669"/>
    <property type="project" value="TreeGrafter"/>
</dbReference>
<evidence type="ECO:0000256" key="8">
    <source>
        <dbReference type="ARBA" id="ARBA00023315"/>
    </source>
</evidence>
<evidence type="ECO:0000256" key="5">
    <source>
        <dbReference type="ARBA" id="ARBA00023136"/>
    </source>
</evidence>
<dbReference type="EMBL" id="JAKELL010000090">
    <property type="protein sequence ID" value="KAH8983289.1"/>
    <property type="molecule type" value="Genomic_DNA"/>
</dbReference>
<accession>A0AAD4Q9M2</accession>
<comment type="subcellular location">
    <subcellularLocation>
        <location evidence="1">Membrane</location>
        <topology evidence="1">Multi-pass membrane protein</topology>
    </subcellularLocation>
</comment>
<organism evidence="12 13">
    <name type="scientific">Lactarius akahatsu</name>
    <dbReference type="NCBI Taxonomy" id="416441"/>
    <lineage>
        <taxon>Eukaryota</taxon>
        <taxon>Fungi</taxon>
        <taxon>Dikarya</taxon>
        <taxon>Basidiomycota</taxon>
        <taxon>Agaricomycotina</taxon>
        <taxon>Agaricomycetes</taxon>
        <taxon>Russulales</taxon>
        <taxon>Russulaceae</taxon>
        <taxon>Lactarius</taxon>
    </lineage>
</organism>
<dbReference type="AlphaFoldDB" id="A0AAD4Q9M2"/>
<evidence type="ECO:0000313" key="13">
    <source>
        <dbReference type="Proteomes" id="UP001201163"/>
    </source>
</evidence>
<protein>
    <recommendedName>
        <fullName evidence="10">Palmitoyltransferase</fullName>
        <ecNumber evidence="10">2.3.1.225</ecNumber>
    </recommendedName>
</protein>
<comment type="similarity">
    <text evidence="10">Belongs to the DHHC palmitoyltransferase family.</text>
</comment>
<feature type="transmembrane region" description="Helical" evidence="10">
    <location>
        <begin position="243"/>
        <end position="266"/>
    </location>
</feature>
<dbReference type="InterPro" id="IPR039859">
    <property type="entry name" value="PFA4/ZDH16/20/ERF2-like"/>
</dbReference>
<evidence type="ECO:0000256" key="1">
    <source>
        <dbReference type="ARBA" id="ARBA00004141"/>
    </source>
</evidence>
<keyword evidence="7" id="KW-0449">Lipoprotein</keyword>
<feature type="transmembrane region" description="Helical" evidence="10">
    <location>
        <begin position="54"/>
        <end position="76"/>
    </location>
</feature>
<dbReference type="PANTHER" id="PTHR22883">
    <property type="entry name" value="ZINC FINGER DHHC DOMAIN CONTAINING PROTEIN"/>
    <property type="match status" value="1"/>
</dbReference>
<evidence type="ECO:0000259" key="11">
    <source>
        <dbReference type="Pfam" id="PF01529"/>
    </source>
</evidence>
<dbReference type="GO" id="GO:0005794">
    <property type="term" value="C:Golgi apparatus"/>
    <property type="evidence" value="ECO:0007669"/>
    <property type="project" value="TreeGrafter"/>
</dbReference>